<sequence>MQPTAVFSLVLFFFSCWTVDGAVQRIPRRKCLRNDYNETIYDYKIGHLSGDSVINLADYVGKVSVENTSIQSV</sequence>
<organism evidence="2">
    <name type="scientific">Rhodnius prolixus</name>
    <name type="common">Triatomid bug</name>
    <dbReference type="NCBI Taxonomy" id="13249"/>
    <lineage>
        <taxon>Eukaryota</taxon>
        <taxon>Metazoa</taxon>
        <taxon>Ecdysozoa</taxon>
        <taxon>Arthropoda</taxon>
        <taxon>Hexapoda</taxon>
        <taxon>Insecta</taxon>
        <taxon>Pterygota</taxon>
        <taxon>Neoptera</taxon>
        <taxon>Paraneoptera</taxon>
        <taxon>Hemiptera</taxon>
        <taxon>Heteroptera</taxon>
        <taxon>Panheteroptera</taxon>
        <taxon>Cimicomorpha</taxon>
        <taxon>Reduviidae</taxon>
        <taxon>Triatominae</taxon>
        <taxon>Rhodnius</taxon>
    </lineage>
</organism>
<feature type="chain" id="PRO_5020596599" evidence="1">
    <location>
        <begin position="22"/>
        <end position="73"/>
    </location>
</feature>
<dbReference type="AlphaFoldDB" id="A0A4P6DAI8"/>
<proteinExistence type="predicted"/>
<keyword evidence="1" id="KW-0732">Signal</keyword>
<dbReference type="EMBL" id="GHKJ01001297">
    <property type="protein sequence ID" value="MOY46327.1"/>
    <property type="molecule type" value="Transcribed_RNA"/>
</dbReference>
<feature type="signal peptide" evidence="1">
    <location>
        <begin position="1"/>
        <end position="21"/>
    </location>
</feature>
<accession>A0A4P6DAI8</accession>
<protein>
    <submittedName>
        <fullName evidence="2">Uncharacterized protein</fullName>
    </submittedName>
</protein>
<evidence type="ECO:0000256" key="1">
    <source>
        <dbReference type="SAM" id="SignalP"/>
    </source>
</evidence>
<reference evidence="2" key="1">
    <citation type="submission" date="2019-04" db="EMBL/GenBank/DDBJ databases">
        <title>Analysis of the testis transcriptome of the Chagas disease vector Rhodnius prolixus.</title>
        <authorList>
            <person name="Cesar J."/>
            <person name="Ribeiro J.M."/>
            <person name="Pereira M.H."/>
            <person name="Araujo R.N."/>
            <person name="Gontijo N.F."/>
            <person name="Pessoa G."/>
            <person name="Sant'Anna M.V."/>
            <person name="Sorgine M.H."/>
            <person name="Majerowicz D."/>
            <person name="Carvalho A.B."/>
            <person name="Braz G."/>
            <person name="Mesquita R."/>
            <person name="Lagerblad P.O."/>
            <person name="Koerich L.B."/>
        </authorList>
    </citation>
    <scope>NUCLEOTIDE SEQUENCE</scope>
</reference>
<evidence type="ECO:0000313" key="2">
    <source>
        <dbReference type="EMBL" id="MOY46327.1"/>
    </source>
</evidence>
<name>A0A4P6DAI8_RHOPR</name>